<dbReference type="KEGG" id="maua:101829034"/>
<dbReference type="Proteomes" id="UP000886700">
    <property type="component" value="Unplaced"/>
</dbReference>
<dbReference type="RefSeq" id="XP_012979487.1">
    <property type="nucleotide sequence ID" value="XM_013124033.3"/>
</dbReference>
<protein>
    <submittedName>
        <fullName evidence="2">Uncharacterized protein C20orf173 homolog</fullName>
    </submittedName>
</protein>
<dbReference type="STRING" id="10036.ENSMAUP00000012375"/>
<dbReference type="GO" id="GO:0016020">
    <property type="term" value="C:membrane"/>
    <property type="evidence" value="ECO:0007669"/>
    <property type="project" value="TreeGrafter"/>
</dbReference>
<dbReference type="Gene3D" id="3.90.1480.20">
    <property type="entry name" value="Glycosyl transferase family 29"/>
    <property type="match status" value="1"/>
</dbReference>
<dbReference type="GO" id="GO:0003836">
    <property type="term" value="F:beta-galactoside (CMP) alpha-2,3-sialyltransferase activity"/>
    <property type="evidence" value="ECO:0007669"/>
    <property type="project" value="TreeGrafter"/>
</dbReference>
<keyword evidence="1" id="KW-1185">Reference proteome</keyword>
<dbReference type="OrthoDB" id="9748577at2759"/>
<gene>
    <name evidence="2" type="primary">CUNH20orf173</name>
</gene>
<dbReference type="GO" id="GO:0097503">
    <property type="term" value="P:sialylation"/>
    <property type="evidence" value="ECO:0007669"/>
    <property type="project" value="TreeGrafter"/>
</dbReference>
<organism evidence="1 2">
    <name type="scientific">Mesocricetus auratus</name>
    <name type="common">Golden hamster</name>
    <dbReference type="NCBI Taxonomy" id="10036"/>
    <lineage>
        <taxon>Eukaryota</taxon>
        <taxon>Metazoa</taxon>
        <taxon>Chordata</taxon>
        <taxon>Craniata</taxon>
        <taxon>Vertebrata</taxon>
        <taxon>Euteleostomi</taxon>
        <taxon>Mammalia</taxon>
        <taxon>Eutheria</taxon>
        <taxon>Euarchontoglires</taxon>
        <taxon>Glires</taxon>
        <taxon>Rodentia</taxon>
        <taxon>Myomorpha</taxon>
        <taxon>Muroidea</taxon>
        <taxon>Cricetidae</taxon>
        <taxon>Cricetinae</taxon>
        <taxon>Mesocricetus</taxon>
    </lineage>
</organism>
<accession>A0A1U8CJC5</accession>
<proteinExistence type="predicted"/>
<dbReference type="CTD" id="112471029"/>
<name>A0A1U8CJC5_MESAU</name>
<dbReference type="AlphaFoldDB" id="A0A1U8CJC5"/>
<dbReference type="InterPro" id="IPR038578">
    <property type="entry name" value="GT29-like_sf"/>
</dbReference>
<dbReference type="PANTHER" id="PTHR46032:SF7">
    <property type="entry name" value="RIKEN CDNA 6430550D23 GENE"/>
    <property type="match status" value="1"/>
</dbReference>
<reference evidence="2" key="1">
    <citation type="submission" date="2025-08" db="UniProtKB">
        <authorList>
            <consortium name="RefSeq"/>
        </authorList>
    </citation>
    <scope>IDENTIFICATION</scope>
    <source>
        <tissue evidence="2">Liver</tissue>
    </source>
</reference>
<dbReference type="GeneID" id="101829034"/>
<sequence length="197" mass="22396">MSFQVEKPVCCPSHDPLSGPDMEYCWVFGGLVLLLMAPYLDRTHQSASQQEWTYMLPQHCNGLCFKSGECGCFSRTPNCSTCPHTAGEWNWVEECYEKTTGYLRRTKALWWLGMNSVSKLGKTWKKLFEVIPRPLLHHFDFPCVPCAMLGNSGLSNTNQFYKAFRMSQDTTHSSEAVLRSQTTGPFICPRNASYQPS</sequence>
<dbReference type="PANTHER" id="PTHR46032">
    <property type="entry name" value="ALPHA-2,3-SIALYLTRANSFERASE ST3GAL I ISOFORM X1"/>
    <property type="match status" value="1"/>
</dbReference>
<dbReference type="InterPro" id="IPR051757">
    <property type="entry name" value="Beta-gal_alpha2-3_sialyltrans"/>
</dbReference>
<evidence type="ECO:0000313" key="2">
    <source>
        <dbReference type="RefSeq" id="XP_012979487.1"/>
    </source>
</evidence>
<evidence type="ECO:0000313" key="1">
    <source>
        <dbReference type="Proteomes" id="UP000886700"/>
    </source>
</evidence>